<dbReference type="STRING" id="1802519.A2961_01945"/>
<dbReference type="SUPFAM" id="SSF50475">
    <property type="entry name" value="FMN-binding split barrel"/>
    <property type="match status" value="1"/>
</dbReference>
<reference evidence="2 3" key="1">
    <citation type="journal article" date="2016" name="Nat. Commun.">
        <title>Thousands of microbial genomes shed light on interconnected biogeochemical processes in an aquifer system.</title>
        <authorList>
            <person name="Anantharaman K."/>
            <person name="Brown C.T."/>
            <person name="Hug L.A."/>
            <person name="Sharon I."/>
            <person name="Castelle C.J."/>
            <person name="Probst A.J."/>
            <person name="Thomas B.C."/>
            <person name="Singh A."/>
            <person name="Wilkins M.J."/>
            <person name="Karaoz U."/>
            <person name="Brodie E.L."/>
            <person name="Williams K.H."/>
            <person name="Hubbard S.S."/>
            <person name="Banfield J.F."/>
        </authorList>
    </citation>
    <scope>NUCLEOTIDE SEQUENCE [LARGE SCALE GENOMIC DNA]</scope>
</reference>
<dbReference type="AlphaFoldDB" id="A0A1F8BFL8"/>
<sequence length="163" mass="19045">MINVKDLNQMARNIIKNNQYVSIATTDKLGNPWISPVAYSYDKNWNLYFTSLPDSKHCKNIKATKKVVCCIFDSHQLWGEGVGLQIEGVSEEVTLRNAIEATKIYFKRKYPYGKIKPGMIKFFLKELINKRTFYRFYKITPRVVWMNDPNSKIDIRVKINLNG</sequence>
<comment type="caution">
    <text evidence="2">The sequence shown here is derived from an EMBL/GenBank/DDBJ whole genome shotgun (WGS) entry which is preliminary data.</text>
</comment>
<dbReference type="Proteomes" id="UP000177082">
    <property type="component" value="Unassembled WGS sequence"/>
</dbReference>
<proteinExistence type="predicted"/>
<evidence type="ECO:0000259" key="1">
    <source>
        <dbReference type="Pfam" id="PF01243"/>
    </source>
</evidence>
<dbReference type="InterPro" id="IPR011576">
    <property type="entry name" value="Pyridox_Oxase_N"/>
</dbReference>
<accession>A0A1F8BFL8</accession>
<dbReference type="Gene3D" id="2.30.110.10">
    <property type="entry name" value="Electron Transport, Fmn-binding Protein, Chain A"/>
    <property type="match status" value="1"/>
</dbReference>
<protein>
    <recommendedName>
        <fullName evidence="1">Pyridoxamine 5'-phosphate oxidase N-terminal domain-containing protein</fullName>
    </recommendedName>
</protein>
<dbReference type="Pfam" id="PF01243">
    <property type="entry name" value="PNPOx_N"/>
    <property type="match status" value="1"/>
</dbReference>
<dbReference type="EMBL" id="MGHF01000026">
    <property type="protein sequence ID" value="OGM62449.1"/>
    <property type="molecule type" value="Genomic_DNA"/>
</dbReference>
<name>A0A1F8BFL8_9BACT</name>
<organism evidence="2 3">
    <name type="scientific">Candidatus Woesebacteria bacterium RIFCSPLOWO2_01_FULL_39_21</name>
    <dbReference type="NCBI Taxonomy" id="1802519"/>
    <lineage>
        <taxon>Bacteria</taxon>
        <taxon>Candidatus Woeseibacteriota</taxon>
    </lineage>
</organism>
<evidence type="ECO:0000313" key="2">
    <source>
        <dbReference type="EMBL" id="OGM62449.1"/>
    </source>
</evidence>
<feature type="domain" description="Pyridoxamine 5'-phosphate oxidase N-terminal" evidence="1">
    <location>
        <begin position="11"/>
        <end position="98"/>
    </location>
</feature>
<gene>
    <name evidence="2" type="ORF">A2961_01945</name>
</gene>
<dbReference type="InterPro" id="IPR012349">
    <property type="entry name" value="Split_barrel_FMN-bd"/>
</dbReference>
<evidence type="ECO:0000313" key="3">
    <source>
        <dbReference type="Proteomes" id="UP000177082"/>
    </source>
</evidence>